<name>A0A0R1IWU7_9LACO</name>
<dbReference type="PANTHER" id="PTHR30177:SF4">
    <property type="entry name" value="OSMOPROTECTANT IMPORT PERMEASE PROTEIN OSMW"/>
    <property type="match status" value="1"/>
</dbReference>
<dbReference type="InterPro" id="IPR000515">
    <property type="entry name" value="MetI-like"/>
</dbReference>
<evidence type="ECO:0000256" key="5">
    <source>
        <dbReference type="ARBA" id="ARBA00023136"/>
    </source>
</evidence>
<dbReference type="Pfam" id="PF04069">
    <property type="entry name" value="OpuAC"/>
    <property type="match status" value="1"/>
</dbReference>
<sequence>MNSIIHILQTQGNDILNSIGQHITISLVSLLIAAVIAIPLAIVLMKHKKIAEVILQITSVLQTIPSLALLGILIPIVGIGTVPSVIALVLYAVMPIFQNTYSGLTTIDSNLEEAAEAFGLSRSKKLVKIEIPLAMPMIISGLRIAMVMIIGTATLAALIGAGGLGTYILLGIETNNNALLIIGAVFSAILALIFSALIKGISKLSLKKIGIIFMAVIVLMGGYFGYKTVEKPQVSITIAGKMGSEPEILINMYKDLIENDHPNMKVSIKPNFGGTSFLYKALKSNSIDIYPEFTGTVLESLVKTNKDASHDPKATYNLAKKLLKEQENLDYLKPMKYENGYALVVKKSFAKKYNLKTVSDLIKVENKIHAGFDPDFYQLKDGYPGISKAYNLEFASTKTMESSIRYKAIANNKVNLVDGYTTDPQIEEYDLVALKDNKEFFPPYQGAPLVSEKLITEYPELKATLNKLAGKISVEDMQKMNYQVAVKHEKASKVAHDYLVSHNLLREK</sequence>
<evidence type="ECO:0000313" key="11">
    <source>
        <dbReference type="Proteomes" id="UP000050929"/>
    </source>
</evidence>
<comment type="caution">
    <text evidence="10">The sequence shown here is derived from an EMBL/GenBank/DDBJ whole genome shotgun (WGS) entry which is preliminary data.</text>
</comment>
<keyword evidence="5 8" id="KW-0472">Membrane</keyword>
<dbReference type="PANTHER" id="PTHR30177">
    <property type="entry name" value="GLYCINE BETAINE/L-PROLINE TRANSPORT SYSTEM PERMEASE PROTEIN PROW"/>
    <property type="match status" value="1"/>
</dbReference>
<keyword evidence="11" id="KW-1185">Reference proteome</keyword>
<evidence type="ECO:0000256" key="8">
    <source>
        <dbReference type="RuleBase" id="RU363032"/>
    </source>
</evidence>
<feature type="transmembrane region" description="Helical" evidence="8">
    <location>
        <begin position="23"/>
        <end position="45"/>
    </location>
</feature>
<protein>
    <submittedName>
        <fullName evidence="10">ABC-type proline glycine betaine transport system, permease and substrate binding protein</fullName>
    </submittedName>
</protein>
<dbReference type="GO" id="GO:0043190">
    <property type="term" value="C:ATP-binding cassette (ABC) transporter complex"/>
    <property type="evidence" value="ECO:0007669"/>
    <property type="project" value="InterPro"/>
</dbReference>
<dbReference type="PROSITE" id="PS50928">
    <property type="entry name" value="ABC_TM1"/>
    <property type="match status" value="1"/>
</dbReference>
<dbReference type="Gene3D" id="3.40.190.10">
    <property type="entry name" value="Periplasmic binding protein-like II"/>
    <property type="match status" value="1"/>
</dbReference>
<organism evidence="10 11">
    <name type="scientific">Companilactobacillus tucceti DSM 20183</name>
    <dbReference type="NCBI Taxonomy" id="1423811"/>
    <lineage>
        <taxon>Bacteria</taxon>
        <taxon>Bacillati</taxon>
        <taxon>Bacillota</taxon>
        <taxon>Bacilli</taxon>
        <taxon>Lactobacillales</taxon>
        <taxon>Lactobacillaceae</taxon>
        <taxon>Companilactobacillus</taxon>
    </lineage>
</organism>
<comment type="subcellular location">
    <subcellularLocation>
        <location evidence="8">Cell membrane</location>
        <topology evidence="8">Multi-pass membrane protein</topology>
    </subcellularLocation>
    <subcellularLocation>
        <location evidence="1">Membrane</location>
        <topology evidence="1">Multi-pass membrane protein</topology>
    </subcellularLocation>
</comment>
<feature type="transmembrane region" description="Helical" evidence="8">
    <location>
        <begin position="178"/>
        <end position="197"/>
    </location>
</feature>
<dbReference type="Gene3D" id="3.40.190.120">
    <property type="entry name" value="Osmoprotection protein (prox), domain 2"/>
    <property type="match status" value="1"/>
</dbReference>
<dbReference type="GO" id="GO:0031460">
    <property type="term" value="P:glycine betaine transport"/>
    <property type="evidence" value="ECO:0007669"/>
    <property type="project" value="TreeGrafter"/>
</dbReference>
<dbReference type="InterPro" id="IPR058089">
    <property type="entry name" value="EgtUBC_SBD"/>
</dbReference>
<evidence type="ECO:0000256" key="6">
    <source>
        <dbReference type="ARBA" id="ARBA00035642"/>
    </source>
</evidence>
<feature type="transmembrane region" description="Helical" evidence="8">
    <location>
        <begin position="155"/>
        <end position="172"/>
    </location>
</feature>
<comment type="similarity">
    <text evidence="7">In the N-terminal section; belongs to the binding-protein-dependent transport system permease family.</text>
</comment>
<dbReference type="STRING" id="1423811.FC72_GL001185"/>
<evidence type="ECO:0000256" key="4">
    <source>
        <dbReference type="ARBA" id="ARBA00022989"/>
    </source>
</evidence>
<evidence type="ECO:0000256" key="3">
    <source>
        <dbReference type="ARBA" id="ARBA00022692"/>
    </source>
</evidence>
<dbReference type="RefSeq" id="WP_157051155.1">
    <property type="nucleotide sequence ID" value="NZ_AZDG01000024.1"/>
</dbReference>
<dbReference type="Proteomes" id="UP000050929">
    <property type="component" value="Unassembled WGS sequence"/>
</dbReference>
<reference evidence="10 11" key="1">
    <citation type="journal article" date="2015" name="Genome Announc.">
        <title>Expanding the biotechnology potential of lactobacilli through comparative genomics of 213 strains and associated genera.</title>
        <authorList>
            <person name="Sun Z."/>
            <person name="Harris H.M."/>
            <person name="McCann A."/>
            <person name="Guo C."/>
            <person name="Argimon S."/>
            <person name="Zhang W."/>
            <person name="Yang X."/>
            <person name="Jeffery I.B."/>
            <person name="Cooney J.C."/>
            <person name="Kagawa T.F."/>
            <person name="Liu W."/>
            <person name="Song Y."/>
            <person name="Salvetti E."/>
            <person name="Wrobel A."/>
            <person name="Rasinkangas P."/>
            <person name="Parkhill J."/>
            <person name="Rea M.C."/>
            <person name="O'Sullivan O."/>
            <person name="Ritari J."/>
            <person name="Douillard F.P."/>
            <person name="Paul Ross R."/>
            <person name="Yang R."/>
            <person name="Briner A.E."/>
            <person name="Felis G.E."/>
            <person name="de Vos W.M."/>
            <person name="Barrangou R."/>
            <person name="Klaenhammer T.R."/>
            <person name="Caufield P.W."/>
            <person name="Cui Y."/>
            <person name="Zhang H."/>
            <person name="O'Toole P.W."/>
        </authorList>
    </citation>
    <scope>NUCLEOTIDE SEQUENCE [LARGE SCALE GENOMIC DNA]</scope>
    <source>
        <strain evidence="10 11">DSM 20183</strain>
    </source>
</reference>
<feature type="transmembrane region" description="Helical" evidence="8">
    <location>
        <begin position="209"/>
        <end position="226"/>
    </location>
</feature>
<dbReference type="FunFam" id="1.10.3720.10:FF:000001">
    <property type="entry name" value="Glycine betaine ABC transporter, permease"/>
    <property type="match status" value="1"/>
</dbReference>
<dbReference type="OrthoDB" id="9801163at2"/>
<keyword evidence="4 8" id="KW-1133">Transmembrane helix</keyword>
<accession>A0A0R1IWU7</accession>
<proteinExistence type="inferred from homology"/>
<evidence type="ECO:0000256" key="1">
    <source>
        <dbReference type="ARBA" id="ARBA00004141"/>
    </source>
</evidence>
<dbReference type="EMBL" id="AZDG01000024">
    <property type="protein sequence ID" value="KRK63712.1"/>
    <property type="molecule type" value="Genomic_DNA"/>
</dbReference>
<dbReference type="CDD" id="cd06261">
    <property type="entry name" value="TM_PBP2"/>
    <property type="match status" value="1"/>
</dbReference>
<dbReference type="GO" id="GO:0022857">
    <property type="term" value="F:transmembrane transporter activity"/>
    <property type="evidence" value="ECO:0007669"/>
    <property type="project" value="InterPro"/>
</dbReference>
<dbReference type="Gene3D" id="1.10.3720.10">
    <property type="entry name" value="MetI-like"/>
    <property type="match status" value="1"/>
</dbReference>
<evidence type="ECO:0000256" key="2">
    <source>
        <dbReference type="ARBA" id="ARBA00022448"/>
    </source>
</evidence>
<evidence type="ECO:0000256" key="7">
    <source>
        <dbReference type="ARBA" id="ARBA00035652"/>
    </source>
</evidence>
<dbReference type="InterPro" id="IPR051204">
    <property type="entry name" value="ABC_transp_perm/SBD"/>
</dbReference>
<evidence type="ECO:0000259" key="9">
    <source>
        <dbReference type="PROSITE" id="PS50928"/>
    </source>
</evidence>
<feature type="transmembrane region" description="Helical" evidence="8">
    <location>
        <begin position="66"/>
        <end position="94"/>
    </location>
</feature>
<dbReference type="InterPro" id="IPR035906">
    <property type="entry name" value="MetI-like_sf"/>
</dbReference>
<dbReference type="CDD" id="cd13610">
    <property type="entry name" value="PBP2_ChoS"/>
    <property type="match status" value="1"/>
</dbReference>
<dbReference type="InterPro" id="IPR007210">
    <property type="entry name" value="ABC_Gly_betaine_transp_sub-bd"/>
</dbReference>
<comment type="similarity">
    <text evidence="8">Belongs to the binding-protein-dependent transport system permease family.</text>
</comment>
<dbReference type="SUPFAM" id="SSF53850">
    <property type="entry name" value="Periplasmic binding protein-like II"/>
    <property type="match status" value="1"/>
</dbReference>
<gene>
    <name evidence="10" type="ORF">FC72_GL001185</name>
</gene>
<feature type="domain" description="ABC transmembrane type-1" evidence="9">
    <location>
        <begin position="19"/>
        <end position="198"/>
    </location>
</feature>
<keyword evidence="3 8" id="KW-0812">Transmembrane</keyword>
<dbReference type="AlphaFoldDB" id="A0A0R1IWU7"/>
<dbReference type="Pfam" id="PF00528">
    <property type="entry name" value="BPD_transp_1"/>
    <property type="match status" value="1"/>
</dbReference>
<keyword evidence="2 8" id="KW-0813">Transport</keyword>
<dbReference type="SUPFAM" id="SSF161098">
    <property type="entry name" value="MetI-like"/>
    <property type="match status" value="1"/>
</dbReference>
<dbReference type="PATRIC" id="fig|1423811.3.peg.1203"/>
<evidence type="ECO:0000313" key="10">
    <source>
        <dbReference type="EMBL" id="KRK63712.1"/>
    </source>
</evidence>
<comment type="similarity">
    <text evidence="6">In the C-terminal section; belongs to the OsmX family.</text>
</comment>